<dbReference type="AlphaFoldDB" id="A0A0P1ACN2"/>
<name>A0A0P1ACN2_PLAHL</name>
<keyword evidence="2" id="KW-1185">Reference proteome</keyword>
<dbReference type="Proteomes" id="UP000054928">
    <property type="component" value="Unassembled WGS sequence"/>
</dbReference>
<dbReference type="EMBL" id="CCYD01000321">
    <property type="protein sequence ID" value="CEG38414.1"/>
    <property type="molecule type" value="Genomic_DNA"/>
</dbReference>
<reference evidence="2" key="1">
    <citation type="submission" date="2014-09" db="EMBL/GenBank/DDBJ databases">
        <authorList>
            <person name="Sharma Rahul"/>
            <person name="Thines Marco"/>
        </authorList>
    </citation>
    <scope>NUCLEOTIDE SEQUENCE [LARGE SCALE GENOMIC DNA]</scope>
</reference>
<sequence length="77" mass="8932">MDNPYCVKPLHIIIVPNSLQLYCRGNVMPEGYDIMRSGSRRGNVLCCQTLELYFKGQQDPRHFSEQDARISYPYFAS</sequence>
<accession>A0A0P1ACN2</accession>
<evidence type="ECO:0000313" key="2">
    <source>
        <dbReference type="Proteomes" id="UP000054928"/>
    </source>
</evidence>
<dbReference type="GeneID" id="36403547"/>
<proteinExistence type="predicted"/>
<organism evidence="1 2">
    <name type="scientific">Plasmopara halstedii</name>
    <name type="common">Downy mildew of sunflower</name>
    <dbReference type="NCBI Taxonomy" id="4781"/>
    <lineage>
        <taxon>Eukaryota</taxon>
        <taxon>Sar</taxon>
        <taxon>Stramenopiles</taxon>
        <taxon>Oomycota</taxon>
        <taxon>Peronosporomycetes</taxon>
        <taxon>Peronosporales</taxon>
        <taxon>Peronosporaceae</taxon>
        <taxon>Plasmopara</taxon>
    </lineage>
</organism>
<evidence type="ECO:0000313" key="1">
    <source>
        <dbReference type="EMBL" id="CEG38414.1"/>
    </source>
</evidence>
<protein>
    <submittedName>
        <fullName evidence="1">Uncharacterized protein</fullName>
    </submittedName>
</protein>
<dbReference type="RefSeq" id="XP_024574783.1">
    <property type="nucleotide sequence ID" value="XM_024723847.1"/>
</dbReference>